<organism evidence="2 3">
    <name type="scientific">Metabacillus arenae</name>
    <dbReference type="NCBI Taxonomy" id="2771434"/>
    <lineage>
        <taxon>Bacteria</taxon>
        <taxon>Bacillati</taxon>
        <taxon>Bacillota</taxon>
        <taxon>Bacilli</taxon>
        <taxon>Bacillales</taxon>
        <taxon>Bacillaceae</taxon>
        <taxon>Metabacillus</taxon>
    </lineage>
</organism>
<dbReference type="InterPro" id="IPR050483">
    <property type="entry name" value="CoA-transferase_III_domain"/>
</dbReference>
<dbReference type="InterPro" id="IPR003673">
    <property type="entry name" value="CoA-Trfase_fam_III"/>
</dbReference>
<gene>
    <name evidence="2" type="ORF">IC621_15800</name>
</gene>
<dbReference type="AlphaFoldDB" id="A0A926NII7"/>
<proteinExistence type="predicted"/>
<dbReference type="GO" id="GO:0008410">
    <property type="term" value="F:CoA-transferase activity"/>
    <property type="evidence" value="ECO:0007669"/>
    <property type="project" value="TreeGrafter"/>
</dbReference>
<dbReference type="EMBL" id="JACXAI010000021">
    <property type="protein sequence ID" value="MBD1381700.1"/>
    <property type="molecule type" value="Genomic_DNA"/>
</dbReference>
<evidence type="ECO:0000313" key="3">
    <source>
        <dbReference type="Proteomes" id="UP000626844"/>
    </source>
</evidence>
<keyword evidence="1 2" id="KW-0808">Transferase</keyword>
<sequence length="401" mass="45552">MKKVALKGITILEIGDQLTQFAGKLLADMGAQVIKVEPSEGAPSRNIGPFYKDIPDKNGSLYFWNYNTSKKSITLDIDTKEGQEKILSLLDDADVILEGNKPGQMKEWGLDYDTLSRKFPGLVYCSVTPFGQDGPWSNYQSSDIAQLALGGIMAATGYDDIPDAPPIAPTGGQSFHLTGYFAAMGIVSALLYRDFKSQGQYIDISVHDCVTVSTEMSLPYWIYQKEHVIRQTGRHALPNRSVRWNLKCKDGKYILVLNTYLDVKRWKSLVSWLSSHQLEEDLGDERYTNDKFRAERMEHVTDVLERFCNQFESEYIYHTAQSIGLPWAPVRAPEDMIHDKHLNEDRNVFASVYHPELNESLTYPGAPYKFYETPWNIKKRPPLLGEHNDEVLHSLNTKLSN</sequence>
<dbReference type="Proteomes" id="UP000626844">
    <property type="component" value="Unassembled WGS sequence"/>
</dbReference>
<dbReference type="PANTHER" id="PTHR48207">
    <property type="entry name" value="SUCCINATE--HYDROXYMETHYLGLUTARATE COA-TRANSFERASE"/>
    <property type="match status" value="1"/>
</dbReference>
<dbReference type="Gene3D" id="3.30.1540.10">
    <property type="entry name" value="formyl-coa transferase, domain 3"/>
    <property type="match status" value="1"/>
</dbReference>
<evidence type="ECO:0000313" key="2">
    <source>
        <dbReference type="EMBL" id="MBD1381700.1"/>
    </source>
</evidence>
<dbReference type="InterPro" id="IPR023606">
    <property type="entry name" value="CoA-Trfase_III_dom_1_sf"/>
</dbReference>
<dbReference type="InterPro" id="IPR044855">
    <property type="entry name" value="CoA-Trfase_III_dom3_sf"/>
</dbReference>
<dbReference type="RefSeq" id="WP_191159301.1">
    <property type="nucleotide sequence ID" value="NZ_JACXAI010000021.1"/>
</dbReference>
<dbReference type="PANTHER" id="PTHR48207:SF3">
    <property type="entry name" value="SUCCINATE--HYDROXYMETHYLGLUTARATE COA-TRANSFERASE"/>
    <property type="match status" value="1"/>
</dbReference>
<keyword evidence="3" id="KW-1185">Reference proteome</keyword>
<dbReference type="Pfam" id="PF02515">
    <property type="entry name" value="CoA_transf_3"/>
    <property type="match status" value="1"/>
</dbReference>
<name>A0A926NII7_9BACI</name>
<protein>
    <submittedName>
        <fullName evidence="2">CoA transferase</fullName>
    </submittedName>
</protein>
<accession>A0A926NII7</accession>
<comment type="caution">
    <text evidence="2">The sequence shown here is derived from an EMBL/GenBank/DDBJ whole genome shotgun (WGS) entry which is preliminary data.</text>
</comment>
<evidence type="ECO:0000256" key="1">
    <source>
        <dbReference type="ARBA" id="ARBA00022679"/>
    </source>
</evidence>
<dbReference type="Gene3D" id="3.40.50.10540">
    <property type="entry name" value="Crotonobetainyl-coa:carnitine coa-transferase, domain 1"/>
    <property type="match status" value="1"/>
</dbReference>
<dbReference type="SUPFAM" id="SSF89796">
    <property type="entry name" value="CoA-transferase family III (CaiB/BaiF)"/>
    <property type="match status" value="1"/>
</dbReference>
<reference evidence="2" key="1">
    <citation type="submission" date="2020-09" db="EMBL/GenBank/DDBJ databases">
        <title>A novel bacterium of genus Bacillus, isolated from South China Sea.</title>
        <authorList>
            <person name="Huang H."/>
            <person name="Mo K."/>
            <person name="Hu Y."/>
        </authorList>
    </citation>
    <scope>NUCLEOTIDE SEQUENCE</scope>
    <source>
        <strain evidence="2">IB182487</strain>
    </source>
</reference>